<keyword evidence="2" id="KW-1185">Reference proteome</keyword>
<proteinExistence type="predicted"/>
<organism evidence="1 2">
    <name type="scientific">Terrisporobacter othiniensis</name>
    <dbReference type="NCBI Taxonomy" id="1577792"/>
    <lineage>
        <taxon>Bacteria</taxon>
        <taxon>Bacillati</taxon>
        <taxon>Bacillota</taxon>
        <taxon>Clostridia</taxon>
        <taxon>Peptostreptococcales</taxon>
        <taxon>Peptostreptococcaceae</taxon>
        <taxon>Terrisporobacter</taxon>
    </lineage>
</organism>
<dbReference type="Pfam" id="PF01546">
    <property type="entry name" value="Peptidase_M20"/>
    <property type="match status" value="1"/>
</dbReference>
<dbReference type="PANTHER" id="PTHR11014:SF63">
    <property type="entry name" value="METALLOPEPTIDASE, PUTATIVE (AFU_ORTHOLOGUE AFUA_6G09600)-RELATED"/>
    <property type="match status" value="1"/>
</dbReference>
<dbReference type="InterPro" id="IPR017439">
    <property type="entry name" value="Amidohydrolase"/>
</dbReference>
<sequence length="94" mass="10330">MINDAKCSAIAENASSEIVGKNNVIKFEKVTGSEDFSFYLEKASGALAFVGCRNEEKCACFSLHSGNFNIDKDVLEIGTKLYVKYALDYLTSDK</sequence>
<dbReference type="AlphaFoldDB" id="A0A0B3W0Z6"/>
<name>A0A0B3W0Z6_9FIRM</name>
<comment type="caution">
    <text evidence="1">The sequence shown here is derived from an EMBL/GenBank/DDBJ whole genome shotgun (WGS) entry which is preliminary data.</text>
</comment>
<dbReference type="EMBL" id="JWHR01000005">
    <property type="protein sequence ID" value="KHS58829.1"/>
    <property type="molecule type" value="Genomic_DNA"/>
</dbReference>
<dbReference type="InterPro" id="IPR002933">
    <property type="entry name" value="Peptidase_M20"/>
</dbReference>
<dbReference type="Proteomes" id="UP000031189">
    <property type="component" value="Unassembled WGS sequence"/>
</dbReference>
<dbReference type="GO" id="GO:0016787">
    <property type="term" value="F:hydrolase activity"/>
    <property type="evidence" value="ECO:0007669"/>
    <property type="project" value="InterPro"/>
</dbReference>
<dbReference type="RefSeq" id="WP_039677964.1">
    <property type="nucleotide sequence ID" value="NZ_JAWGXO010000018.1"/>
</dbReference>
<reference evidence="1 2" key="1">
    <citation type="submission" date="2014-12" db="EMBL/GenBank/DDBJ databases">
        <title>Draft genome sequence of Terrisporobacter sp. 08-306576, isolated from the blood culture of a bacteremia patient.</title>
        <authorList>
            <person name="Lund L.C."/>
            <person name="Sydenham T.V."/>
            <person name="Hogh S.V."/>
            <person name="Skov M.N."/>
            <person name="Kemp M."/>
            <person name="Justesen U.S."/>
        </authorList>
    </citation>
    <scope>NUCLEOTIDE SEQUENCE [LARGE SCALE GENOMIC DNA]</scope>
    <source>
        <strain evidence="1 2">08-306576</strain>
    </source>
</reference>
<accession>A0A0B3W0Z6</accession>
<gene>
    <name evidence="1" type="ORF">QX51_00635</name>
</gene>
<dbReference type="PANTHER" id="PTHR11014">
    <property type="entry name" value="PEPTIDASE M20 FAMILY MEMBER"/>
    <property type="match status" value="1"/>
</dbReference>
<dbReference type="Gene3D" id="3.40.630.10">
    <property type="entry name" value="Zn peptidases"/>
    <property type="match status" value="1"/>
</dbReference>
<protein>
    <recommendedName>
        <fullName evidence="3">Peptidase M20 dimerisation domain-containing protein</fullName>
    </recommendedName>
</protein>
<evidence type="ECO:0000313" key="2">
    <source>
        <dbReference type="Proteomes" id="UP000031189"/>
    </source>
</evidence>
<dbReference type="SUPFAM" id="SSF53187">
    <property type="entry name" value="Zn-dependent exopeptidases"/>
    <property type="match status" value="1"/>
</dbReference>
<evidence type="ECO:0008006" key="3">
    <source>
        <dbReference type="Google" id="ProtNLM"/>
    </source>
</evidence>
<dbReference type="STRING" id="1577792.QX51_00635"/>
<evidence type="ECO:0000313" key="1">
    <source>
        <dbReference type="EMBL" id="KHS58829.1"/>
    </source>
</evidence>